<comment type="similarity">
    <text evidence="2 9">Belongs to the FliQ/MopD/SpaQ family.</text>
</comment>
<evidence type="ECO:0000256" key="3">
    <source>
        <dbReference type="ARBA" id="ARBA00021718"/>
    </source>
</evidence>
<comment type="caution">
    <text evidence="10">The sequence shown here is derived from an EMBL/GenBank/DDBJ whole genome shotgun (WGS) entry which is preliminary data.</text>
</comment>
<sequence>MDQAEIMDVAYDAVWTLLKVTTPLMLIALGVGLVIALFQALTQIQEMTLTFVPKILVIFVALLVLLPWMMTEMVEFMGRMVDHFIGLPN</sequence>
<evidence type="ECO:0000256" key="7">
    <source>
        <dbReference type="ARBA" id="ARBA00023136"/>
    </source>
</evidence>
<keyword evidence="8 9" id="KW-0975">Bacterial flagellum</keyword>
<proteinExistence type="inferred from homology"/>
<accession>A0A2N3L6E4</accession>
<feature type="transmembrane region" description="Helical" evidence="9">
    <location>
        <begin position="20"/>
        <end position="39"/>
    </location>
</feature>
<evidence type="ECO:0000313" key="11">
    <source>
        <dbReference type="Proteomes" id="UP000233332"/>
    </source>
</evidence>
<comment type="function">
    <text evidence="9">Role in flagellar biosynthesis.</text>
</comment>
<reference evidence="10 11" key="1">
    <citation type="submission" date="2017-09" db="EMBL/GenBank/DDBJ databases">
        <title>Biodiversity and function of Thalassospira species in the particle-attached aromatic-hydrocarbon-degrading consortia from the surface seawater of the China South Sea.</title>
        <authorList>
            <person name="Dong C."/>
            <person name="Lai Q."/>
            <person name="Shao Z."/>
        </authorList>
    </citation>
    <scope>NUCLEOTIDE SEQUENCE [LARGE SCALE GENOMIC DNA]</scope>
    <source>
        <strain evidence="10 11">139Z-12</strain>
    </source>
</reference>
<dbReference type="GO" id="GO:0005886">
    <property type="term" value="C:plasma membrane"/>
    <property type="evidence" value="ECO:0007669"/>
    <property type="project" value="UniProtKB-SubCell"/>
</dbReference>
<keyword evidence="11" id="KW-1185">Reference proteome</keyword>
<dbReference type="GO" id="GO:0009306">
    <property type="term" value="P:protein secretion"/>
    <property type="evidence" value="ECO:0007669"/>
    <property type="project" value="InterPro"/>
</dbReference>
<evidence type="ECO:0000313" key="10">
    <source>
        <dbReference type="EMBL" id="PKR58260.1"/>
    </source>
</evidence>
<evidence type="ECO:0000256" key="6">
    <source>
        <dbReference type="ARBA" id="ARBA00022989"/>
    </source>
</evidence>
<gene>
    <name evidence="9 10" type="primary">fliQ</name>
    <name evidence="10" type="ORF">COO92_10950</name>
</gene>
<dbReference type="AlphaFoldDB" id="A0A2N3L6E4"/>
<keyword evidence="4 9" id="KW-1003">Cell membrane</keyword>
<keyword evidence="7 9" id="KW-0472">Membrane</keyword>
<dbReference type="GO" id="GO:0009425">
    <property type="term" value="C:bacterial-type flagellum basal body"/>
    <property type="evidence" value="ECO:0007669"/>
    <property type="project" value="UniProtKB-SubCell"/>
</dbReference>
<keyword evidence="5 9" id="KW-0812">Transmembrane</keyword>
<evidence type="ECO:0000256" key="8">
    <source>
        <dbReference type="ARBA" id="ARBA00023143"/>
    </source>
</evidence>
<dbReference type="PRINTS" id="PR00952">
    <property type="entry name" value="TYPE3IMQPROT"/>
</dbReference>
<dbReference type="InterPro" id="IPR006305">
    <property type="entry name" value="FliQ"/>
</dbReference>
<dbReference type="PIRSF" id="PIRSF004669">
    <property type="entry name" value="FliQ"/>
    <property type="match status" value="1"/>
</dbReference>
<keyword evidence="10" id="KW-0966">Cell projection</keyword>
<dbReference type="EMBL" id="NXGX01000004">
    <property type="protein sequence ID" value="PKR58260.1"/>
    <property type="molecule type" value="Genomic_DNA"/>
</dbReference>
<name>A0A2N3L6E4_9PROT</name>
<evidence type="ECO:0000256" key="2">
    <source>
        <dbReference type="ARBA" id="ARBA00006156"/>
    </source>
</evidence>
<keyword evidence="6 9" id="KW-1133">Transmembrane helix</keyword>
<dbReference type="Pfam" id="PF01313">
    <property type="entry name" value="Bac_export_3"/>
    <property type="match status" value="1"/>
</dbReference>
<evidence type="ECO:0000256" key="4">
    <source>
        <dbReference type="ARBA" id="ARBA00022475"/>
    </source>
</evidence>
<feature type="transmembrane region" description="Helical" evidence="9">
    <location>
        <begin position="51"/>
        <end position="70"/>
    </location>
</feature>
<dbReference type="RefSeq" id="WP_022731898.1">
    <property type="nucleotide sequence ID" value="NZ_NXGX01000004.1"/>
</dbReference>
<dbReference type="InterPro" id="IPR002191">
    <property type="entry name" value="Bac_export_3"/>
</dbReference>
<dbReference type="NCBIfam" id="TIGR01402">
    <property type="entry name" value="fliQ"/>
    <property type="match status" value="1"/>
</dbReference>
<dbReference type="PANTHER" id="PTHR34040:SF2">
    <property type="entry name" value="FLAGELLAR BIOSYNTHETIC PROTEIN FLIQ"/>
    <property type="match status" value="1"/>
</dbReference>
<keyword evidence="10" id="KW-0282">Flagellum</keyword>
<dbReference type="GeneID" id="98668857"/>
<dbReference type="GO" id="GO:0044780">
    <property type="term" value="P:bacterial-type flagellum assembly"/>
    <property type="evidence" value="ECO:0007669"/>
    <property type="project" value="InterPro"/>
</dbReference>
<protein>
    <recommendedName>
        <fullName evidence="3 9">Flagellar biosynthetic protein FliQ</fullName>
    </recommendedName>
</protein>
<dbReference type="Proteomes" id="UP000233332">
    <property type="component" value="Unassembled WGS sequence"/>
</dbReference>
<dbReference type="PANTHER" id="PTHR34040">
    <property type="entry name" value="FLAGELLAR BIOSYNTHETIC PROTEIN FLIQ"/>
    <property type="match status" value="1"/>
</dbReference>
<keyword evidence="10" id="KW-0969">Cilium</keyword>
<evidence type="ECO:0000256" key="1">
    <source>
        <dbReference type="ARBA" id="ARBA00004651"/>
    </source>
</evidence>
<evidence type="ECO:0000256" key="9">
    <source>
        <dbReference type="RuleBase" id="RU364090"/>
    </source>
</evidence>
<evidence type="ECO:0000256" key="5">
    <source>
        <dbReference type="ARBA" id="ARBA00022692"/>
    </source>
</evidence>
<organism evidence="10 11">
    <name type="scientific">Thalassospira lohafexi</name>
    <dbReference type="NCBI Taxonomy" id="744227"/>
    <lineage>
        <taxon>Bacteria</taxon>
        <taxon>Pseudomonadati</taxon>
        <taxon>Pseudomonadota</taxon>
        <taxon>Alphaproteobacteria</taxon>
        <taxon>Rhodospirillales</taxon>
        <taxon>Thalassospiraceae</taxon>
        <taxon>Thalassospira</taxon>
    </lineage>
</organism>
<comment type="subcellular location">
    <subcellularLocation>
        <location evidence="1 9">Cell membrane</location>
        <topology evidence="1">Multi-pass membrane protein</topology>
    </subcellularLocation>
    <subcellularLocation>
        <location evidence="9">Bacterial flagellum basal body</location>
    </subcellularLocation>
</comment>